<protein>
    <submittedName>
        <fullName evidence="2">Uncharacterized protein</fullName>
    </submittedName>
</protein>
<dbReference type="EMBL" id="MT142497">
    <property type="protein sequence ID" value="QJA82849.1"/>
    <property type="molecule type" value="Genomic_DNA"/>
</dbReference>
<sequence>MTKKKGEVSSMPDKEQQLRWQAEDIVRQSIQNTPSYKQKK</sequence>
<evidence type="ECO:0000313" key="2">
    <source>
        <dbReference type="EMBL" id="QJA82849.1"/>
    </source>
</evidence>
<gene>
    <name evidence="2" type="ORF">MM415A00367_0037</name>
</gene>
<accession>A0A6M3KLB8</accession>
<feature type="region of interest" description="Disordered" evidence="1">
    <location>
        <begin position="1"/>
        <end position="20"/>
    </location>
</feature>
<proteinExistence type="predicted"/>
<reference evidence="2" key="1">
    <citation type="submission" date="2020-03" db="EMBL/GenBank/DDBJ databases">
        <title>The deep terrestrial virosphere.</title>
        <authorList>
            <person name="Holmfeldt K."/>
            <person name="Nilsson E."/>
            <person name="Simone D."/>
            <person name="Lopez-Fernandez M."/>
            <person name="Wu X."/>
            <person name="de Brujin I."/>
            <person name="Lundin D."/>
            <person name="Andersson A."/>
            <person name="Bertilsson S."/>
            <person name="Dopson M."/>
        </authorList>
    </citation>
    <scope>NUCLEOTIDE SEQUENCE</scope>
    <source>
        <strain evidence="2">MM415A00367</strain>
    </source>
</reference>
<organism evidence="2">
    <name type="scientific">viral metagenome</name>
    <dbReference type="NCBI Taxonomy" id="1070528"/>
    <lineage>
        <taxon>unclassified sequences</taxon>
        <taxon>metagenomes</taxon>
        <taxon>organismal metagenomes</taxon>
    </lineage>
</organism>
<name>A0A6M3KLB8_9ZZZZ</name>
<dbReference type="AlphaFoldDB" id="A0A6M3KLB8"/>
<evidence type="ECO:0000256" key="1">
    <source>
        <dbReference type="SAM" id="MobiDB-lite"/>
    </source>
</evidence>